<dbReference type="PANTHER" id="PTHR16301">
    <property type="entry name" value="IMPACT-RELATED"/>
    <property type="match status" value="1"/>
</dbReference>
<dbReference type="Proteomes" id="UP000307440">
    <property type="component" value="Unassembled WGS sequence"/>
</dbReference>
<evidence type="ECO:0000313" key="4">
    <source>
        <dbReference type="EMBL" id="TFK23177.1"/>
    </source>
</evidence>
<keyword evidence="5" id="KW-1185">Reference proteome</keyword>
<feature type="coiled-coil region" evidence="2">
    <location>
        <begin position="158"/>
        <end position="185"/>
    </location>
</feature>
<dbReference type="InterPro" id="IPR001498">
    <property type="entry name" value="Impact_N"/>
</dbReference>
<keyword evidence="4" id="KW-0687">Ribonucleoprotein</keyword>
<dbReference type="Gene3D" id="3.30.230.30">
    <property type="entry name" value="Impact, N-terminal domain"/>
    <property type="match status" value="1"/>
</dbReference>
<dbReference type="PANTHER" id="PTHR16301:SF25">
    <property type="entry name" value="PROTEIN IMPACT"/>
    <property type="match status" value="1"/>
</dbReference>
<dbReference type="OrthoDB" id="69641at2759"/>
<name>A0A5C3KSE6_COPMA</name>
<dbReference type="GO" id="GO:0005840">
    <property type="term" value="C:ribosome"/>
    <property type="evidence" value="ECO:0007669"/>
    <property type="project" value="UniProtKB-KW"/>
</dbReference>
<sequence length="235" mass="26204">MSRVQKTLDSFLSSKKQPAEPVFTSQEIRDRGSIFVANIYHAASPQEALARVDYMKRVVHSEKPASHEMLAWRCMSLKPQKSGLNGPEDFELQAGSKDDGERWAGAKILAVMERLSILDAVVIVSRWFGGTPLGPARFSHIETCTQEVCRLFKDQAELAELQTLLESLDDILADLRQQYKEVSGSSTTTDETPKPKPIYASLDITHAKRLISVRERSITSVKSLIAKKHKPSPPS</sequence>
<proteinExistence type="inferred from homology"/>
<dbReference type="GO" id="GO:0140469">
    <property type="term" value="P:GCN2-mediated signaling"/>
    <property type="evidence" value="ECO:0007669"/>
    <property type="project" value="TreeGrafter"/>
</dbReference>
<evidence type="ECO:0000259" key="3">
    <source>
        <dbReference type="Pfam" id="PF01205"/>
    </source>
</evidence>
<dbReference type="InterPro" id="IPR036956">
    <property type="entry name" value="Impact_N_sf"/>
</dbReference>
<protein>
    <submittedName>
        <fullName evidence="4">Ribosomal protein S5 domain 2-like protein</fullName>
    </submittedName>
</protein>
<evidence type="ECO:0000256" key="2">
    <source>
        <dbReference type="SAM" id="Coils"/>
    </source>
</evidence>
<dbReference type="GO" id="GO:0005737">
    <property type="term" value="C:cytoplasm"/>
    <property type="evidence" value="ECO:0007669"/>
    <property type="project" value="TreeGrafter"/>
</dbReference>
<dbReference type="InterPro" id="IPR020569">
    <property type="entry name" value="UPF0029_Impact_CS"/>
</dbReference>
<dbReference type="PROSITE" id="PS00910">
    <property type="entry name" value="UPF0029"/>
    <property type="match status" value="1"/>
</dbReference>
<evidence type="ECO:0000313" key="5">
    <source>
        <dbReference type="Proteomes" id="UP000307440"/>
    </source>
</evidence>
<dbReference type="EMBL" id="ML210224">
    <property type="protein sequence ID" value="TFK23177.1"/>
    <property type="molecule type" value="Genomic_DNA"/>
</dbReference>
<accession>A0A5C3KSE6</accession>
<gene>
    <name evidence="4" type="ORF">FA15DRAFT_670791</name>
</gene>
<dbReference type="SUPFAM" id="SSF54211">
    <property type="entry name" value="Ribosomal protein S5 domain 2-like"/>
    <property type="match status" value="1"/>
</dbReference>
<dbReference type="Pfam" id="PF01205">
    <property type="entry name" value="Impact_N"/>
    <property type="match status" value="1"/>
</dbReference>
<keyword evidence="2" id="KW-0175">Coiled coil</keyword>
<dbReference type="InterPro" id="IPR020568">
    <property type="entry name" value="Ribosomal_Su5_D2-typ_SF"/>
</dbReference>
<reference evidence="4 5" key="1">
    <citation type="journal article" date="2019" name="Nat. Ecol. Evol.">
        <title>Megaphylogeny resolves global patterns of mushroom evolution.</title>
        <authorList>
            <person name="Varga T."/>
            <person name="Krizsan K."/>
            <person name="Foldi C."/>
            <person name="Dima B."/>
            <person name="Sanchez-Garcia M."/>
            <person name="Sanchez-Ramirez S."/>
            <person name="Szollosi G.J."/>
            <person name="Szarkandi J.G."/>
            <person name="Papp V."/>
            <person name="Albert L."/>
            <person name="Andreopoulos W."/>
            <person name="Angelini C."/>
            <person name="Antonin V."/>
            <person name="Barry K.W."/>
            <person name="Bougher N.L."/>
            <person name="Buchanan P."/>
            <person name="Buyck B."/>
            <person name="Bense V."/>
            <person name="Catcheside P."/>
            <person name="Chovatia M."/>
            <person name="Cooper J."/>
            <person name="Damon W."/>
            <person name="Desjardin D."/>
            <person name="Finy P."/>
            <person name="Geml J."/>
            <person name="Haridas S."/>
            <person name="Hughes K."/>
            <person name="Justo A."/>
            <person name="Karasinski D."/>
            <person name="Kautmanova I."/>
            <person name="Kiss B."/>
            <person name="Kocsube S."/>
            <person name="Kotiranta H."/>
            <person name="LaButti K.M."/>
            <person name="Lechner B.E."/>
            <person name="Liimatainen K."/>
            <person name="Lipzen A."/>
            <person name="Lukacs Z."/>
            <person name="Mihaltcheva S."/>
            <person name="Morgado L.N."/>
            <person name="Niskanen T."/>
            <person name="Noordeloos M.E."/>
            <person name="Ohm R.A."/>
            <person name="Ortiz-Santana B."/>
            <person name="Ovrebo C."/>
            <person name="Racz N."/>
            <person name="Riley R."/>
            <person name="Savchenko A."/>
            <person name="Shiryaev A."/>
            <person name="Soop K."/>
            <person name="Spirin V."/>
            <person name="Szebenyi C."/>
            <person name="Tomsovsky M."/>
            <person name="Tulloss R.E."/>
            <person name="Uehling J."/>
            <person name="Grigoriev I.V."/>
            <person name="Vagvolgyi C."/>
            <person name="Papp T."/>
            <person name="Martin F.M."/>
            <person name="Miettinen O."/>
            <person name="Hibbett D.S."/>
            <person name="Nagy L.G."/>
        </authorList>
    </citation>
    <scope>NUCLEOTIDE SEQUENCE [LARGE SCALE GENOMIC DNA]</scope>
    <source>
        <strain evidence="4 5">CBS 121175</strain>
    </source>
</reference>
<organism evidence="4 5">
    <name type="scientific">Coprinopsis marcescibilis</name>
    <name type="common">Agaric fungus</name>
    <name type="synonym">Psathyrella marcescibilis</name>
    <dbReference type="NCBI Taxonomy" id="230819"/>
    <lineage>
        <taxon>Eukaryota</taxon>
        <taxon>Fungi</taxon>
        <taxon>Dikarya</taxon>
        <taxon>Basidiomycota</taxon>
        <taxon>Agaricomycotina</taxon>
        <taxon>Agaricomycetes</taxon>
        <taxon>Agaricomycetidae</taxon>
        <taxon>Agaricales</taxon>
        <taxon>Agaricineae</taxon>
        <taxon>Psathyrellaceae</taxon>
        <taxon>Coprinopsis</taxon>
    </lineage>
</organism>
<dbReference type="InterPro" id="IPR023582">
    <property type="entry name" value="Impact"/>
</dbReference>
<dbReference type="GO" id="GO:0006446">
    <property type="term" value="P:regulation of translational initiation"/>
    <property type="evidence" value="ECO:0007669"/>
    <property type="project" value="TreeGrafter"/>
</dbReference>
<evidence type="ECO:0000256" key="1">
    <source>
        <dbReference type="ARBA" id="ARBA00007665"/>
    </source>
</evidence>
<feature type="domain" description="Impact N-terminal" evidence="3">
    <location>
        <begin position="31"/>
        <end position="148"/>
    </location>
</feature>
<dbReference type="STRING" id="230819.A0A5C3KSE6"/>
<keyword evidence="4" id="KW-0689">Ribosomal protein</keyword>
<dbReference type="AlphaFoldDB" id="A0A5C3KSE6"/>
<comment type="similarity">
    <text evidence="1">Belongs to the IMPACT family.</text>
</comment>